<proteinExistence type="predicted"/>
<keyword evidence="3" id="KW-1185">Reference proteome</keyword>
<evidence type="ECO:0000256" key="1">
    <source>
        <dbReference type="SAM" id="MobiDB-lite"/>
    </source>
</evidence>
<reference evidence="2 3" key="1">
    <citation type="submission" date="2024-08" db="EMBL/GenBank/DDBJ databases">
        <title>Insights into the chromosomal genome structure of Flemingia macrophylla.</title>
        <authorList>
            <person name="Ding Y."/>
            <person name="Zhao Y."/>
            <person name="Bi W."/>
            <person name="Wu M."/>
            <person name="Zhao G."/>
            <person name="Gong Y."/>
            <person name="Li W."/>
            <person name="Zhang P."/>
        </authorList>
    </citation>
    <scope>NUCLEOTIDE SEQUENCE [LARGE SCALE GENOMIC DNA]</scope>
    <source>
        <strain evidence="2">DYQJB</strain>
        <tissue evidence="2">Leaf</tissue>
    </source>
</reference>
<feature type="compositionally biased region" description="Pro residues" evidence="1">
    <location>
        <begin position="158"/>
        <end position="175"/>
    </location>
</feature>
<gene>
    <name evidence="2" type="ORF">Fmac_032337</name>
</gene>
<dbReference type="AlphaFoldDB" id="A0ABD1L4L1"/>
<protein>
    <submittedName>
        <fullName evidence="2">Uncharacterized protein</fullName>
    </submittedName>
</protein>
<accession>A0ABD1L4L1</accession>
<sequence length="209" mass="23195">MSSLSFHFLLGPNKDTKNELHVNTKSEVLLFSCEHSGEQLCLFHIRTLEHIDLPFHHHNNFIHLLMFVQFDVPPNGPWYCRGINNHLLASQFKTGLMPNNFHSNAVESPFIHASVTPLAQIQGTPIQPYNQQVPPSIIPPSLSSLLHPQPEITAQLPSSPPSLVPPLPSSPPPPPLPCPRISQYGMFRIVFAVSMSGNLCKSGVNYCTI</sequence>
<dbReference type="Proteomes" id="UP001603857">
    <property type="component" value="Unassembled WGS sequence"/>
</dbReference>
<evidence type="ECO:0000313" key="2">
    <source>
        <dbReference type="EMBL" id="KAL2318461.1"/>
    </source>
</evidence>
<dbReference type="EMBL" id="JBGMDY010000011">
    <property type="protein sequence ID" value="KAL2318461.1"/>
    <property type="molecule type" value="Genomic_DNA"/>
</dbReference>
<name>A0ABD1L4L1_9FABA</name>
<evidence type="ECO:0000313" key="3">
    <source>
        <dbReference type="Proteomes" id="UP001603857"/>
    </source>
</evidence>
<comment type="caution">
    <text evidence="2">The sequence shown here is derived from an EMBL/GenBank/DDBJ whole genome shotgun (WGS) entry which is preliminary data.</text>
</comment>
<feature type="region of interest" description="Disordered" evidence="1">
    <location>
        <begin position="156"/>
        <end position="175"/>
    </location>
</feature>
<organism evidence="2 3">
    <name type="scientific">Flemingia macrophylla</name>
    <dbReference type="NCBI Taxonomy" id="520843"/>
    <lineage>
        <taxon>Eukaryota</taxon>
        <taxon>Viridiplantae</taxon>
        <taxon>Streptophyta</taxon>
        <taxon>Embryophyta</taxon>
        <taxon>Tracheophyta</taxon>
        <taxon>Spermatophyta</taxon>
        <taxon>Magnoliopsida</taxon>
        <taxon>eudicotyledons</taxon>
        <taxon>Gunneridae</taxon>
        <taxon>Pentapetalae</taxon>
        <taxon>rosids</taxon>
        <taxon>fabids</taxon>
        <taxon>Fabales</taxon>
        <taxon>Fabaceae</taxon>
        <taxon>Papilionoideae</taxon>
        <taxon>50 kb inversion clade</taxon>
        <taxon>NPAAA clade</taxon>
        <taxon>indigoferoid/millettioid clade</taxon>
        <taxon>Phaseoleae</taxon>
        <taxon>Flemingia</taxon>
    </lineage>
</organism>